<dbReference type="InterPro" id="IPR036942">
    <property type="entry name" value="Beta-barrel_TonB_sf"/>
</dbReference>
<dbReference type="GO" id="GO:0009279">
    <property type="term" value="C:cell outer membrane"/>
    <property type="evidence" value="ECO:0007669"/>
    <property type="project" value="UniProtKB-SubCell"/>
</dbReference>
<accession>A0A5B2Z7H8</accession>
<comment type="subcellular location">
    <subcellularLocation>
        <location evidence="1">Cell outer membrane</location>
        <topology evidence="1">Multi-pass membrane protein</topology>
    </subcellularLocation>
</comment>
<name>A0A5B2Z7H8_9GAMM</name>
<evidence type="ECO:0000256" key="5">
    <source>
        <dbReference type="ARBA" id="ARBA00023136"/>
    </source>
</evidence>
<dbReference type="InterPro" id="IPR057601">
    <property type="entry name" value="Oar-like_b-barrel"/>
</dbReference>
<reference evidence="9 10" key="2">
    <citation type="submission" date="2019-09" db="EMBL/GenBank/DDBJ databases">
        <authorList>
            <person name="Mazur A."/>
        </authorList>
    </citation>
    <scope>NUCLEOTIDE SEQUENCE [LARGE SCALE GENOMIC DNA]</scope>
    <source>
        <strain evidence="9 10">3729k</strain>
    </source>
</reference>
<organism evidence="9 10">
    <name type="scientific">Arenimonas fontis</name>
    <dbReference type="NCBI Taxonomy" id="2608255"/>
    <lineage>
        <taxon>Bacteria</taxon>
        <taxon>Pseudomonadati</taxon>
        <taxon>Pseudomonadota</taxon>
        <taxon>Gammaproteobacteria</taxon>
        <taxon>Lysobacterales</taxon>
        <taxon>Lysobacteraceae</taxon>
        <taxon>Arenimonas</taxon>
    </lineage>
</organism>
<gene>
    <name evidence="9" type="ORF">F0415_11915</name>
</gene>
<feature type="chain" id="PRO_5022817639" evidence="7">
    <location>
        <begin position="28"/>
        <end position="1061"/>
    </location>
</feature>
<dbReference type="PANTHER" id="PTHR30069">
    <property type="entry name" value="TONB-DEPENDENT OUTER MEMBRANE RECEPTOR"/>
    <property type="match status" value="1"/>
</dbReference>
<feature type="domain" description="TonB-dependent transporter Oar-like beta-barrel" evidence="8">
    <location>
        <begin position="249"/>
        <end position="317"/>
    </location>
</feature>
<keyword evidence="5" id="KW-0472">Membrane</keyword>
<dbReference type="Pfam" id="PF13620">
    <property type="entry name" value="CarboxypepD_reg"/>
    <property type="match status" value="1"/>
</dbReference>
<evidence type="ECO:0000256" key="6">
    <source>
        <dbReference type="ARBA" id="ARBA00023237"/>
    </source>
</evidence>
<dbReference type="PANTHER" id="PTHR30069:SF46">
    <property type="entry name" value="OAR PROTEIN"/>
    <property type="match status" value="1"/>
</dbReference>
<dbReference type="Proteomes" id="UP000322165">
    <property type="component" value="Unassembled WGS sequence"/>
</dbReference>
<keyword evidence="4" id="KW-0812">Transmembrane</keyword>
<dbReference type="Pfam" id="PF25183">
    <property type="entry name" value="OMP_b-brl_4"/>
    <property type="match status" value="2"/>
</dbReference>
<reference evidence="9 10" key="1">
    <citation type="submission" date="2019-09" db="EMBL/GenBank/DDBJ databases">
        <title>Arenimonas chukotkensis sp. nov., a bacterium isolated from Chukotka hot spring, Arctic region, Russia.</title>
        <authorList>
            <person name="Zayulina K.S."/>
            <person name="Prokofeva M.I."/>
            <person name="Elcheninov A.G."/>
            <person name="Novikov A."/>
            <person name="Kochetkova T.V."/>
            <person name="Kublanov I.V."/>
        </authorList>
    </citation>
    <scope>NUCLEOTIDE SEQUENCE [LARGE SCALE GENOMIC DNA]</scope>
    <source>
        <strain evidence="9 10">3729k</strain>
    </source>
</reference>
<keyword evidence="9" id="KW-0675">Receptor</keyword>
<sequence length="1061" mass="117342">MTNRNRVRLSKLSLGLAFALAAAPAFAQQTSAALGGVVTSEQGQPIAGAEVIIVHTPSGTTSRATTDASGRYSARGLRVGGPYTVTVIRDGFQSEVQENVYLVLGESSSVNVDLAAAQATELEAITVTGELGSTVFSPTKFGTGTDLTSDQLEGFPSIRRDLQDYVRLDPRISQTDKERGEISAGGQNTRYNSITIDGVTTNDTFGLESNNLPTERQPISIDTIEAVQVNVANYDVTQTRYTGANINAVTKSGTNEFSGSLYYIYRDSDMVGDDPDGNEFNGFIDEETYGGTFGGPLIKDTLFFFLNYEKFTRSSPRPDFCPSDVACSNPISGLTSADVAEAQRIARDVWGFDIGGTSIGDLKNETENVLVKFDWNINENHRASFRYTSVEQNQLITPNLDSDEFSLSSHWYDQVKTFDTYVAQLYSDWSDNLSTEVKLSYREYESAPQTFSRLPQVIIDLGPAEIAGGTEQFRHANLLQTETFNAYFAADWFIGDHQVKFGADYESNDIFNLFLESSLGNYRFTSLADFETGAYDSYLYRTSTTGNVNDAAADFTLDNLGLFVQDTWSVNYNLTLQFGLRLDVPSVDDRPPFNADVLSTFGYDNTATIDGNELIQPRFGFNYTFDTERPTQLRGGFGLFQGSAANVWLANPYTNNGLTIAVYEDRLGVGVFEPDPDNQPTPVSVPPAADVDLIHPDLEQPSVWKANLAFDHELPFWGLVATAELLFTEVEQAIFYEHLNLGAPTGVGPDGRLMYWNAAGYDPANWTQFGSNPSGSGVLNRANRDSAYRDVVLARPTGKGNGQSLTVSLTKPFTNDSNLFWQVGYSFNNATEVSPLTSSRAISNWNGRAIFNPNEEVASRSNYTVRDRFTAAMTYRHFFFDNYKTEFSVFFEGRSGKPFSYTFDNDANGDGIFGNDLLYVPTGPGDVLFGSAAEEAAFFAYLDANPELARYRGRVAERNGERAPWVNTFDVRISQELPGFFEGHKSEIWLDVLNVGNLINDDWGRIEEVGFPLNRGIVEYGGIDPVTGKYVYRFNTPDGTFVRDNAGESRWSVQVGFRYRF</sequence>
<dbReference type="GO" id="GO:0015344">
    <property type="term" value="F:siderophore uptake transmembrane transporter activity"/>
    <property type="evidence" value="ECO:0007669"/>
    <property type="project" value="TreeGrafter"/>
</dbReference>
<dbReference type="InterPro" id="IPR008969">
    <property type="entry name" value="CarboxyPept-like_regulatory"/>
</dbReference>
<evidence type="ECO:0000256" key="3">
    <source>
        <dbReference type="ARBA" id="ARBA00022452"/>
    </source>
</evidence>
<feature type="domain" description="TonB-dependent transporter Oar-like beta-barrel" evidence="8">
    <location>
        <begin position="364"/>
        <end position="999"/>
    </location>
</feature>
<dbReference type="EMBL" id="VUOD01000014">
    <property type="protein sequence ID" value="KAA2283919.1"/>
    <property type="molecule type" value="Genomic_DNA"/>
</dbReference>
<dbReference type="SUPFAM" id="SSF56935">
    <property type="entry name" value="Porins"/>
    <property type="match status" value="1"/>
</dbReference>
<evidence type="ECO:0000256" key="4">
    <source>
        <dbReference type="ARBA" id="ARBA00022692"/>
    </source>
</evidence>
<keyword evidence="2" id="KW-0813">Transport</keyword>
<evidence type="ECO:0000313" key="10">
    <source>
        <dbReference type="Proteomes" id="UP000322165"/>
    </source>
</evidence>
<evidence type="ECO:0000256" key="1">
    <source>
        <dbReference type="ARBA" id="ARBA00004571"/>
    </source>
</evidence>
<keyword evidence="10" id="KW-1185">Reference proteome</keyword>
<dbReference type="Gene3D" id="2.60.40.1120">
    <property type="entry name" value="Carboxypeptidase-like, regulatory domain"/>
    <property type="match status" value="1"/>
</dbReference>
<keyword evidence="7" id="KW-0732">Signal</keyword>
<keyword evidence="6" id="KW-0998">Cell outer membrane</keyword>
<evidence type="ECO:0000259" key="8">
    <source>
        <dbReference type="Pfam" id="PF25183"/>
    </source>
</evidence>
<proteinExistence type="predicted"/>
<dbReference type="InterPro" id="IPR039426">
    <property type="entry name" value="TonB-dep_rcpt-like"/>
</dbReference>
<protein>
    <submittedName>
        <fullName evidence="9">TonB-dependent receptor</fullName>
    </submittedName>
</protein>
<dbReference type="GO" id="GO:0044718">
    <property type="term" value="P:siderophore transmembrane transport"/>
    <property type="evidence" value="ECO:0007669"/>
    <property type="project" value="TreeGrafter"/>
</dbReference>
<dbReference type="Gene3D" id="2.40.170.20">
    <property type="entry name" value="TonB-dependent receptor, beta-barrel domain"/>
    <property type="match status" value="1"/>
</dbReference>
<comment type="caution">
    <text evidence="9">The sequence shown here is derived from an EMBL/GenBank/DDBJ whole genome shotgun (WGS) entry which is preliminary data.</text>
</comment>
<keyword evidence="3" id="KW-1134">Transmembrane beta strand</keyword>
<feature type="signal peptide" evidence="7">
    <location>
        <begin position="1"/>
        <end position="27"/>
    </location>
</feature>
<dbReference type="AlphaFoldDB" id="A0A5B2Z7H8"/>
<evidence type="ECO:0000256" key="2">
    <source>
        <dbReference type="ARBA" id="ARBA00022448"/>
    </source>
</evidence>
<dbReference type="RefSeq" id="WP_149861446.1">
    <property type="nucleotide sequence ID" value="NZ_VUOD01000014.1"/>
</dbReference>
<evidence type="ECO:0000313" key="9">
    <source>
        <dbReference type="EMBL" id="KAA2283919.1"/>
    </source>
</evidence>
<dbReference type="SUPFAM" id="SSF49464">
    <property type="entry name" value="Carboxypeptidase regulatory domain-like"/>
    <property type="match status" value="1"/>
</dbReference>
<evidence type="ECO:0000256" key="7">
    <source>
        <dbReference type="SAM" id="SignalP"/>
    </source>
</evidence>